<protein>
    <submittedName>
        <fullName evidence="2">Uncharacterized protein</fullName>
    </submittedName>
</protein>
<name>X6MSP5_RETFI</name>
<dbReference type="AlphaFoldDB" id="X6MSP5"/>
<dbReference type="EMBL" id="ASPP01018224">
    <property type="protein sequence ID" value="ETO16457.1"/>
    <property type="molecule type" value="Genomic_DNA"/>
</dbReference>
<evidence type="ECO:0000313" key="2">
    <source>
        <dbReference type="EMBL" id="ETO16457.1"/>
    </source>
</evidence>
<feature type="non-terminal residue" evidence="2">
    <location>
        <position position="1"/>
    </location>
</feature>
<sequence length="305" mass="36148">ENDSEPECVDGTCLFACNQMNRKVFEWLTETGTETDAETQSQSVSKVNDTNKRRPSNEYNVCDIPMVLVWRSPVLSSTRFIIRLTKEKIHWNWKTTKQYLMQQLKINAACADIMLDRLSWNREQSEHIFELQLFETSITHFRYVHLKFSTWCDLRQKSSPFIDYPRLVRIDWKGDATEVYHILRDVVADTVFGICVPLHSLMREYLVDTDRLSIRFLVVNFEQNHLNTHIHIKSIHLKHQPWEWKQLGVDLIKQMQSEKTQIKKNFNSPWATLCVLFDETMLEIYRKAITEKDKFLGTNNIIFTP</sequence>
<proteinExistence type="predicted"/>
<gene>
    <name evidence="2" type="ORF">RFI_20876</name>
</gene>
<accession>X6MSP5</accession>
<evidence type="ECO:0000313" key="3">
    <source>
        <dbReference type="Proteomes" id="UP000023152"/>
    </source>
</evidence>
<keyword evidence="3" id="KW-1185">Reference proteome</keyword>
<feature type="compositionally biased region" description="Polar residues" evidence="1">
    <location>
        <begin position="34"/>
        <end position="48"/>
    </location>
</feature>
<reference evidence="2 3" key="1">
    <citation type="journal article" date="2013" name="Curr. Biol.">
        <title>The Genome of the Foraminiferan Reticulomyxa filosa.</title>
        <authorList>
            <person name="Glockner G."/>
            <person name="Hulsmann N."/>
            <person name="Schleicher M."/>
            <person name="Noegel A.A."/>
            <person name="Eichinger L."/>
            <person name="Gallinger C."/>
            <person name="Pawlowski J."/>
            <person name="Sierra R."/>
            <person name="Euteneuer U."/>
            <person name="Pillet L."/>
            <person name="Moustafa A."/>
            <person name="Platzer M."/>
            <person name="Groth M."/>
            <person name="Szafranski K."/>
            <person name="Schliwa M."/>
        </authorList>
    </citation>
    <scope>NUCLEOTIDE SEQUENCE [LARGE SCALE GENOMIC DNA]</scope>
</reference>
<evidence type="ECO:0000256" key="1">
    <source>
        <dbReference type="SAM" id="MobiDB-lite"/>
    </source>
</evidence>
<dbReference type="Proteomes" id="UP000023152">
    <property type="component" value="Unassembled WGS sequence"/>
</dbReference>
<feature type="region of interest" description="Disordered" evidence="1">
    <location>
        <begin position="34"/>
        <end position="53"/>
    </location>
</feature>
<comment type="caution">
    <text evidence="2">The sequence shown here is derived from an EMBL/GenBank/DDBJ whole genome shotgun (WGS) entry which is preliminary data.</text>
</comment>
<organism evidence="2 3">
    <name type="scientific">Reticulomyxa filosa</name>
    <dbReference type="NCBI Taxonomy" id="46433"/>
    <lineage>
        <taxon>Eukaryota</taxon>
        <taxon>Sar</taxon>
        <taxon>Rhizaria</taxon>
        <taxon>Retaria</taxon>
        <taxon>Foraminifera</taxon>
        <taxon>Monothalamids</taxon>
        <taxon>Reticulomyxidae</taxon>
        <taxon>Reticulomyxa</taxon>
    </lineage>
</organism>